<dbReference type="InterPro" id="IPR011051">
    <property type="entry name" value="RmlC_Cupin_sf"/>
</dbReference>
<sequence>MWVLVMASSVVPVLLPVNQFDHFYRGGDRIGALRRGPGGPQRPEEWIGSTTARFGQAPQGFSRLPDGRLLVEAIDEDPAAWLGQEHVARYGTSTEVLIKLLDLDQRLPVHLHPDREFSRAHLGLSHGKTEAWYVLEAPEGAQVGVGFKDSMSMEQMSDWVRDRDSEALLGALRTREVRPGDAMLVPAGLPHTVQAGVFVLELQEPTDLSILLEWQDFAVDGEKDGHLDLGFETALQAVDRSAVSDADLDRLVLTKDRIERAGLSSVMPAEADPYFRAHRLDTSAGPVEVEAGFTVLLVLEGSGVIHSDVAAFEVGRGDVAVIPFAAGTWNLHGDAKAVACRPPAPDALANPR</sequence>
<keyword evidence="2" id="KW-0862">Zinc</keyword>
<dbReference type="InterPro" id="IPR014710">
    <property type="entry name" value="RmlC-like_jellyroll"/>
</dbReference>
<proteinExistence type="predicted"/>
<evidence type="ECO:0000256" key="2">
    <source>
        <dbReference type="ARBA" id="ARBA00022833"/>
    </source>
</evidence>
<reference evidence="3" key="1">
    <citation type="submission" date="2020-05" db="EMBL/GenBank/DDBJ databases">
        <authorList>
            <person name="Chiriac C."/>
            <person name="Salcher M."/>
            <person name="Ghai R."/>
            <person name="Kavagutti S V."/>
        </authorList>
    </citation>
    <scope>NUCLEOTIDE SEQUENCE</scope>
</reference>
<organism evidence="3">
    <name type="scientific">freshwater metagenome</name>
    <dbReference type="NCBI Taxonomy" id="449393"/>
    <lineage>
        <taxon>unclassified sequences</taxon>
        <taxon>metagenomes</taxon>
        <taxon>ecological metagenomes</taxon>
    </lineage>
</organism>
<name>A0A6J6SSV4_9ZZZZ</name>
<evidence type="ECO:0000256" key="1">
    <source>
        <dbReference type="ARBA" id="ARBA00022723"/>
    </source>
</evidence>
<accession>A0A6J6SSV4</accession>
<gene>
    <name evidence="3" type="ORF">UFOPK2810_00130</name>
</gene>
<dbReference type="PANTHER" id="PTHR42742">
    <property type="entry name" value="TRANSCRIPTIONAL REPRESSOR MPRA"/>
    <property type="match status" value="1"/>
</dbReference>
<dbReference type="InterPro" id="IPR051804">
    <property type="entry name" value="Carb_Metab_Reg_Kinase/Isom"/>
</dbReference>
<keyword evidence="1" id="KW-0479">Metal-binding</keyword>
<dbReference type="Gene3D" id="2.60.120.10">
    <property type="entry name" value="Jelly Rolls"/>
    <property type="match status" value="2"/>
</dbReference>
<dbReference type="SUPFAM" id="SSF51182">
    <property type="entry name" value="RmlC-like cupins"/>
    <property type="match status" value="1"/>
</dbReference>
<dbReference type="CDD" id="cd07010">
    <property type="entry name" value="cupin_PMI_type_I_N_bac"/>
    <property type="match status" value="1"/>
</dbReference>
<dbReference type="PANTHER" id="PTHR42742:SF3">
    <property type="entry name" value="FRUCTOKINASE"/>
    <property type="match status" value="1"/>
</dbReference>
<dbReference type="GO" id="GO:0046872">
    <property type="term" value="F:metal ion binding"/>
    <property type="evidence" value="ECO:0007669"/>
    <property type="project" value="UniProtKB-KW"/>
</dbReference>
<dbReference type="EMBL" id="CAEZYZ010000012">
    <property type="protein sequence ID" value="CAB4737627.1"/>
    <property type="molecule type" value="Genomic_DNA"/>
</dbReference>
<evidence type="ECO:0000313" key="3">
    <source>
        <dbReference type="EMBL" id="CAB4737627.1"/>
    </source>
</evidence>
<dbReference type="AlphaFoldDB" id="A0A6J6SSV4"/>
<protein>
    <submittedName>
        <fullName evidence="3">Unannotated protein</fullName>
    </submittedName>
</protein>